<sequence length="97" mass="11427">MQQFEKDFEGDLSFRKIINMPTKLTKEQIYSCNPMTIEQNYLIDTEIKLNNVITTINTLNINPDSPKTKKSLEICNLQYDQLLQKQLLILIFLQRTC</sequence>
<organism evidence="1 2">
    <name type="scientific">Paramecium tetraurelia</name>
    <dbReference type="NCBI Taxonomy" id="5888"/>
    <lineage>
        <taxon>Eukaryota</taxon>
        <taxon>Sar</taxon>
        <taxon>Alveolata</taxon>
        <taxon>Ciliophora</taxon>
        <taxon>Intramacronucleata</taxon>
        <taxon>Oligohymenophorea</taxon>
        <taxon>Peniculida</taxon>
        <taxon>Parameciidae</taxon>
        <taxon>Paramecium</taxon>
    </lineage>
</organism>
<keyword evidence="2" id="KW-1185">Reference proteome</keyword>
<evidence type="ECO:0000313" key="1">
    <source>
        <dbReference type="EMBL" id="CAK72803.1"/>
    </source>
</evidence>
<name>A0CPT6_PARTE</name>
<evidence type="ECO:0000313" key="2">
    <source>
        <dbReference type="Proteomes" id="UP000000600"/>
    </source>
</evidence>
<dbReference type="GeneID" id="5025985"/>
<gene>
    <name evidence="1" type="ORF">GSPATT00009195001</name>
</gene>
<reference evidence="1 2" key="1">
    <citation type="journal article" date="2006" name="Nature">
        <title>Global trends of whole-genome duplications revealed by the ciliate Paramecium tetraurelia.</title>
        <authorList>
            <consortium name="Genoscope"/>
            <person name="Aury J.-M."/>
            <person name="Jaillon O."/>
            <person name="Duret L."/>
            <person name="Noel B."/>
            <person name="Jubin C."/>
            <person name="Porcel B.M."/>
            <person name="Segurens B."/>
            <person name="Daubin V."/>
            <person name="Anthouard V."/>
            <person name="Aiach N."/>
            <person name="Arnaiz O."/>
            <person name="Billaut A."/>
            <person name="Beisson J."/>
            <person name="Blanc I."/>
            <person name="Bouhouche K."/>
            <person name="Camara F."/>
            <person name="Duharcourt S."/>
            <person name="Guigo R."/>
            <person name="Gogendeau D."/>
            <person name="Katinka M."/>
            <person name="Keller A.-M."/>
            <person name="Kissmehl R."/>
            <person name="Klotz C."/>
            <person name="Koll F."/>
            <person name="Le Moue A."/>
            <person name="Lepere C."/>
            <person name="Malinsky S."/>
            <person name="Nowacki M."/>
            <person name="Nowak J.K."/>
            <person name="Plattner H."/>
            <person name="Poulain J."/>
            <person name="Ruiz F."/>
            <person name="Serrano V."/>
            <person name="Zagulski M."/>
            <person name="Dessen P."/>
            <person name="Betermier M."/>
            <person name="Weissenbach J."/>
            <person name="Scarpelli C."/>
            <person name="Schachter V."/>
            <person name="Sperling L."/>
            <person name="Meyer E."/>
            <person name="Cohen J."/>
            <person name="Wincker P."/>
        </authorList>
    </citation>
    <scope>NUCLEOTIDE SEQUENCE [LARGE SCALE GENOMIC DNA]</scope>
    <source>
        <strain evidence="1 2">Stock d4-2</strain>
    </source>
</reference>
<dbReference type="HOGENOM" id="CLU_2351160_0_0_1"/>
<dbReference type="AlphaFoldDB" id="A0CPT6"/>
<protein>
    <submittedName>
        <fullName evidence="1">Uncharacterized protein</fullName>
    </submittedName>
</protein>
<dbReference type="Proteomes" id="UP000000600">
    <property type="component" value="Unassembled WGS sequence"/>
</dbReference>
<dbReference type="InParanoid" id="A0CPT6"/>
<dbReference type="RefSeq" id="XP_001440200.1">
    <property type="nucleotide sequence ID" value="XM_001440163.1"/>
</dbReference>
<accession>A0CPT6</accession>
<proteinExistence type="predicted"/>
<dbReference type="KEGG" id="ptm:GSPATT00009195001"/>
<dbReference type="EMBL" id="CT868130">
    <property type="protein sequence ID" value="CAK72803.1"/>
    <property type="molecule type" value="Genomic_DNA"/>
</dbReference>